<dbReference type="RefSeq" id="WP_378264306.1">
    <property type="nucleotide sequence ID" value="NZ_JBHSIT010000017.1"/>
</dbReference>
<dbReference type="EMBL" id="JBHSIT010000017">
    <property type="protein sequence ID" value="MFC4913410.1"/>
    <property type="molecule type" value="Genomic_DNA"/>
</dbReference>
<dbReference type="CDD" id="cd10954">
    <property type="entry name" value="CE4_CtAXE_like"/>
    <property type="match status" value="1"/>
</dbReference>
<dbReference type="Pfam" id="PF01522">
    <property type="entry name" value="Polysacc_deac_1"/>
    <property type="match status" value="1"/>
</dbReference>
<dbReference type="Proteomes" id="UP001595872">
    <property type="component" value="Unassembled WGS sequence"/>
</dbReference>
<evidence type="ECO:0000256" key="1">
    <source>
        <dbReference type="ARBA" id="ARBA00022723"/>
    </source>
</evidence>
<keyword evidence="2 4" id="KW-0378">Hydrolase</keyword>
<evidence type="ECO:0000313" key="4">
    <source>
        <dbReference type="EMBL" id="MFC4913410.1"/>
    </source>
</evidence>
<evidence type="ECO:0000259" key="3">
    <source>
        <dbReference type="PROSITE" id="PS51677"/>
    </source>
</evidence>
<reference evidence="5" key="1">
    <citation type="journal article" date="2019" name="Int. J. Syst. Evol. Microbiol.">
        <title>The Global Catalogue of Microorganisms (GCM) 10K type strain sequencing project: providing services to taxonomists for standard genome sequencing and annotation.</title>
        <authorList>
            <consortium name="The Broad Institute Genomics Platform"/>
            <consortium name="The Broad Institute Genome Sequencing Center for Infectious Disease"/>
            <person name="Wu L."/>
            <person name="Ma J."/>
        </authorList>
    </citation>
    <scope>NUCLEOTIDE SEQUENCE [LARGE SCALE GENOMIC DNA]</scope>
    <source>
        <strain evidence="5">KLKA75</strain>
    </source>
</reference>
<dbReference type="PANTHER" id="PTHR10587">
    <property type="entry name" value="GLYCOSYL TRANSFERASE-RELATED"/>
    <property type="match status" value="1"/>
</dbReference>
<keyword evidence="1" id="KW-0479">Metal-binding</keyword>
<dbReference type="PANTHER" id="PTHR10587:SF133">
    <property type="entry name" value="CHITIN DEACETYLASE 1-RELATED"/>
    <property type="match status" value="1"/>
</dbReference>
<evidence type="ECO:0000313" key="5">
    <source>
        <dbReference type="Proteomes" id="UP001595872"/>
    </source>
</evidence>
<organism evidence="4 5">
    <name type="scientific">Actinomadura gamaensis</name>
    <dbReference type="NCBI Taxonomy" id="1763541"/>
    <lineage>
        <taxon>Bacteria</taxon>
        <taxon>Bacillati</taxon>
        <taxon>Actinomycetota</taxon>
        <taxon>Actinomycetes</taxon>
        <taxon>Streptosporangiales</taxon>
        <taxon>Thermomonosporaceae</taxon>
        <taxon>Actinomadura</taxon>
    </lineage>
</organism>
<keyword evidence="5" id="KW-1185">Reference proteome</keyword>
<gene>
    <name evidence="4" type="ORF">ACFPCY_39355</name>
</gene>
<dbReference type="GO" id="GO:0016787">
    <property type="term" value="F:hydrolase activity"/>
    <property type="evidence" value="ECO:0007669"/>
    <property type="project" value="UniProtKB-KW"/>
</dbReference>
<dbReference type="EC" id="3.-.-.-" evidence="4"/>
<dbReference type="SUPFAM" id="SSF88713">
    <property type="entry name" value="Glycoside hydrolase/deacetylase"/>
    <property type="match status" value="1"/>
</dbReference>
<dbReference type="PROSITE" id="PS51677">
    <property type="entry name" value="NODB"/>
    <property type="match status" value="1"/>
</dbReference>
<comment type="caution">
    <text evidence="4">The sequence shown here is derived from an EMBL/GenBank/DDBJ whole genome shotgun (WGS) entry which is preliminary data.</text>
</comment>
<proteinExistence type="predicted"/>
<dbReference type="InterPro" id="IPR002509">
    <property type="entry name" value="NODB_dom"/>
</dbReference>
<dbReference type="Gene3D" id="3.20.20.370">
    <property type="entry name" value="Glycoside hydrolase/deacetylase"/>
    <property type="match status" value="1"/>
</dbReference>
<evidence type="ECO:0000256" key="2">
    <source>
        <dbReference type="ARBA" id="ARBA00022801"/>
    </source>
</evidence>
<protein>
    <submittedName>
        <fullName evidence="4">Polysaccharide deacetylase family protein</fullName>
        <ecNumber evidence="4">3.-.-.-</ecNumber>
    </submittedName>
</protein>
<sequence length="238" mass="25963">MAAAGRIDLAAARQSTTQQAQLLSAQRNPVAAPPRKINCAKVKCIALTFDDGPVAGTDKLLKILAQRHVRVTFFLVGRNAKARPDLVRKELAAGHEIGNHSYTHAELTKLSTAGIKSEIGKTQAAIRKASGFTPKLLRPPYGATNSRVASVTKRLGMPQIIWAVDPLDWRDRNSRTVERRVVSAARPGYIVLMHDIHPTTVNAVPTILSKLAKKGYVFVTVSELFGHPLKPGKTYAHR</sequence>
<accession>A0ABV9UCQ6</accession>
<dbReference type="InterPro" id="IPR011330">
    <property type="entry name" value="Glyco_hydro/deAcase_b/a-brl"/>
</dbReference>
<name>A0ABV9UCQ6_9ACTN</name>
<feature type="domain" description="NodB homology" evidence="3">
    <location>
        <begin position="43"/>
        <end position="219"/>
    </location>
</feature>
<dbReference type="InterPro" id="IPR050248">
    <property type="entry name" value="Polysacc_deacetylase_ArnD"/>
</dbReference>